<proteinExistence type="predicted"/>
<accession>A0A1R3G5E7</accession>
<dbReference type="Proteomes" id="UP000187203">
    <property type="component" value="Unassembled WGS sequence"/>
</dbReference>
<evidence type="ECO:0000313" key="2">
    <source>
        <dbReference type="Proteomes" id="UP000187203"/>
    </source>
</evidence>
<reference evidence="2" key="1">
    <citation type="submission" date="2013-09" db="EMBL/GenBank/DDBJ databases">
        <title>Corchorus olitorius genome sequencing.</title>
        <authorList>
            <person name="Alam M."/>
            <person name="Haque M.S."/>
            <person name="Islam M.S."/>
            <person name="Emdad E.M."/>
            <person name="Islam M.M."/>
            <person name="Ahmed B."/>
            <person name="Halim A."/>
            <person name="Hossen Q.M.M."/>
            <person name="Hossain M.Z."/>
            <person name="Ahmed R."/>
            <person name="Khan M.M."/>
            <person name="Islam R."/>
            <person name="Rashid M.M."/>
            <person name="Khan S.A."/>
            <person name="Rahman M.S."/>
            <person name="Alam M."/>
            <person name="Yahiya A.S."/>
            <person name="Khan M.S."/>
            <person name="Azam M.S."/>
            <person name="Haque T."/>
            <person name="Lashkar M.Z.H."/>
            <person name="Akhand A.I."/>
            <person name="Morshed G."/>
            <person name="Roy S."/>
            <person name="Uddin K.S."/>
            <person name="Rabeya T."/>
            <person name="Hossain A.S."/>
            <person name="Chowdhury A."/>
            <person name="Snigdha A.R."/>
            <person name="Mortoza M.S."/>
            <person name="Matin S.A."/>
            <person name="Hoque S.M.E."/>
            <person name="Islam M.K."/>
            <person name="Roy D.K."/>
            <person name="Haider R."/>
            <person name="Moosa M.M."/>
            <person name="Elias S.M."/>
            <person name="Hasan A.M."/>
            <person name="Jahan S."/>
            <person name="Shafiuddin M."/>
            <person name="Mahmood N."/>
            <person name="Shommy N.S."/>
        </authorList>
    </citation>
    <scope>NUCLEOTIDE SEQUENCE [LARGE SCALE GENOMIC DNA]</scope>
    <source>
        <strain evidence="2">cv. O-4</strain>
    </source>
</reference>
<evidence type="ECO:0000313" key="1">
    <source>
        <dbReference type="EMBL" id="OMO53302.1"/>
    </source>
</evidence>
<comment type="caution">
    <text evidence="1">The sequence shown here is derived from an EMBL/GenBank/DDBJ whole genome shotgun (WGS) entry which is preliminary data.</text>
</comment>
<sequence length="75" mass="8309">MSDGSENLLRASPWLPCSRSGADLARNCCKTLERLNPNRKLETSDLFDPPSDPPSFELSYGPDFADDAICSLYQI</sequence>
<dbReference type="AlphaFoldDB" id="A0A1R3G5E7"/>
<dbReference type="EMBL" id="AWUE01023571">
    <property type="protein sequence ID" value="OMO53302.1"/>
    <property type="molecule type" value="Genomic_DNA"/>
</dbReference>
<keyword evidence="2" id="KW-1185">Reference proteome</keyword>
<organism evidence="1 2">
    <name type="scientific">Corchorus olitorius</name>
    <dbReference type="NCBI Taxonomy" id="93759"/>
    <lineage>
        <taxon>Eukaryota</taxon>
        <taxon>Viridiplantae</taxon>
        <taxon>Streptophyta</taxon>
        <taxon>Embryophyta</taxon>
        <taxon>Tracheophyta</taxon>
        <taxon>Spermatophyta</taxon>
        <taxon>Magnoliopsida</taxon>
        <taxon>eudicotyledons</taxon>
        <taxon>Gunneridae</taxon>
        <taxon>Pentapetalae</taxon>
        <taxon>rosids</taxon>
        <taxon>malvids</taxon>
        <taxon>Malvales</taxon>
        <taxon>Malvaceae</taxon>
        <taxon>Grewioideae</taxon>
        <taxon>Apeibeae</taxon>
        <taxon>Corchorus</taxon>
    </lineage>
</organism>
<protein>
    <submittedName>
        <fullName evidence="1">Uncharacterized protein</fullName>
    </submittedName>
</protein>
<gene>
    <name evidence="1" type="ORF">COLO4_36781</name>
</gene>
<name>A0A1R3G5E7_9ROSI</name>